<evidence type="ECO:0000256" key="1">
    <source>
        <dbReference type="ARBA" id="ARBA00003767"/>
    </source>
</evidence>
<evidence type="ECO:0000259" key="14">
    <source>
        <dbReference type="PROSITE" id="PS50157"/>
    </source>
</evidence>
<evidence type="ECO:0000256" key="6">
    <source>
        <dbReference type="ARBA" id="ARBA00022771"/>
    </source>
</evidence>
<keyword evidence="8" id="KW-0805">Transcription regulation</keyword>
<keyword evidence="15" id="KW-1185">Reference proteome</keyword>
<evidence type="ECO:0000256" key="12">
    <source>
        <dbReference type="PROSITE-ProRule" id="PRU00042"/>
    </source>
</evidence>
<dbReference type="InterPro" id="IPR013087">
    <property type="entry name" value="Znf_C2H2_type"/>
</dbReference>
<keyword evidence="11" id="KW-0539">Nucleus</keyword>
<keyword evidence="9" id="KW-0238">DNA-binding</keyword>
<evidence type="ECO:0000256" key="7">
    <source>
        <dbReference type="ARBA" id="ARBA00022833"/>
    </source>
</evidence>
<comment type="similarity">
    <text evidence="3">Belongs to the krueppel C2H2-type zinc-finger protein family.</text>
</comment>
<dbReference type="SUPFAM" id="SSF57667">
    <property type="entry name" value="beta-beta-alpha zinc fingers"/>
    <property type="match status" value="6"/>
</dbReference>
<sequence length="552" mass="60993">MGGNDYVPQKSARPTSAFVVRPMMAKYRNVICVSAPLWEPWPPPLTGVSSVIGFPVAAAPVYHFCSLGGDPWLCLPPSHESAEATLPGQRTPLSFGNLQNRFVHWVHDGRAAGPDAGASTRLELTEPTTPEPGLFNGASVRGQVTQEASRDSQLGETGQQGPPEPQNLHMRPGMDTQKDQCPGKMSPEHECVDVGDGACSKILQEEVSPEAVLPDGDIMAHKDRNPCVCKDCGKAFNRRHLLLQHAQVHSGVKPYACTECGKTFSKNTNLLQHHVIHTGERPYACTQCGKAFSLRSHLARHQQFHTGEKAYECTQCGKAFSHRSHFAQHQRIHTGERPYACTDCGKAFSRNSYLTRHQCLHTEEKANQCSECGKAFSRRSHLARHQRIHTEEKPYACTDCGKAFTQSAHLAQHLRIHTGEKPYECSECGKTFAHLSTFVLHKRSHTGEKPFECKECGKAFRDRPAFIRHYSIHTGEKPYECVECGKAFNRKSHLTQHQRTHPGRGAVGVTDVGRPFTISKGGTRAAADLPGFSYSAYCLEAGQRRDSGHPAH</sequence>
<feature type="domain" description="C2H2-type" evidence="14">
    <location>
        <begin position="423"/>
        <end position="450"/>
    </location>
</feature>
<name>A0A9B0U9D2_CHRAS</name>
<dbReference type="PANTHER" id="PTHR23226:SF416">
    <property type="entry name" value="FI01424P"/>
    <property type="match status" value="1"/>
</dbReference>
<gene>
    <name evidence="16" type="primary">ZNF264</name>
</gene>
<protein>
    <submittedName>
        <fullName evidence="16">LOW QUALITY PROTEIN: zinc finger protein 264</fullName>
    </submittedName>
</protein>
<dbReference type="FunFam" id="3.30.160.60:FF:000052">
    <property type="entry name" value="zinc finger protein 546 isoform X1"/>
    <property type="match status" value="1"/>
</dbReference>
<dbReference type="Gene3D" id="3.30.160.60">
    <property type="entry name" value="Classic Zinc Finger"/>
    <property type="match status" value="10"/>
</dbReference>
<keyword evidence="10" id="KW-0804">Transcription</keyword>
<dbReference type="Proteomes" id="UP000504623">
    <property type="component" value="Unplaced"/>
</dbReference>
<dbReference type="OrthoDB" id="427030at2759"/>
<dbReference type="FunFam" id="3.30.160.60:FF:000292">
    <property type="entry name" value="zinc finger protein 619"/>
    <property type="match status" value="1"/>
</dbReference>
<feature type="domain" description="C2H2-type" evidence="14">
    <location>
        <begin position="451"/>
        <end position="478"/>
    </location>
</feature>
<keyword evidence="7" id="KW-0862">Zinc</keyword>
<accession>A0A9B0U9D2</accession>
<feature type="compositionally biased region" description="Polar residues" evidence="13">
    <location>
        <begin position="142"/>
        <end position="160"/>
    </location>
</feature>
<comment type="subcellular location">
    <subcellularLocation>
        <location evidence="2">Nucleus</location>
    </subcellularLocation>
</comment>
<evidence type="ECO:0000256" key="10">
    <source>
        <dbReference type="ARBA" id="ARBA00023163"/>
    </source>
</evidence>
<reference evidence="16" key="1">
    <citation type="submission" date="2025-08" db="UniProtKB">
        <authorList>
            <consortium name="RefSeq"/>
        </authorList>
    </citation>
    <scope>IDENTIFICATION</scope>
    <source>
        <tissue evidence="16">Spleen</tissue>
    </source>
</reference>
<evidence type="ECO:0000256" key="9">
    <source>
        <dbReference type="ARBA" id="ARBA00023125"/>
    </source>
</evidence>
<dbReference type="GO" id="GO:0000981">
    <property type="term" value="F:DNA-binding transcription factor activity, RNA polymerase II-specific"/>
    <property type="evidence" value="ECO:0007669"/>
    <property type="project" value="TreeGrafter"/>
</dbReference>
<dbReference type="FunFam" id="3.30.160.60:FF:001270">
    <property type="entry name" value="zinc finger protein 583 isoform X1"/>
    <property type="match status" value="1"/>
</dbReference>
<dbReference type="FunFam" id="3.30.160.60:FF:001158">
    <property type="entry name" value="zinc finger protein 22"/>
    <property type="match status" value="1"/>
</dbReference>
<feature type="region of interest" description="Disordered" evidence="13">
    <location>
        <begin position="142"/>
        <end position="187"/>
    </location>
</feature>
<dbReference type="FunFam" id="3.30.160.60:FF:001157">
    <property type="entry name" value="Zinc finger protein 793"/>
    <property type="match status" value="1"/>
</dbReference>
<dbReference type="InterPro" id="IPR036236">
    <property type="entry name" value="Znf_C2H2_sf"/>
</dbReference>
<dbReference type="GeneID" id="102834327"/>
<comment type="function">
    <text evidence="1">May be involved in transcriptional regulation.</text>
</comment>
<keyword evidence="5" id="KW-0677">Repeat</keyword>
<evidence type="ECO:0000256" key="11">
    <source>
        <dbReference type="ARBA" id="ARBA00023242"/>
    </source>
</evidence>
<dbReference type="PROSITE" id="PS50157">
    <property type="entry name" value="ZINC_FINGER_C2H2_2"/>
    <property type="match status" value="10"/>
</dbReference>
<feature type="domain" description="C2H2-type" evidence="14">
    <location>
        <begin position="395"/>
        <end position="422"/>
    </location>
</feature>
<dbReference type="FunFam" id="3.30.160.60:FF:000352">
    <property type="entry name" value="zinc finger protein 3 homolog"/>
    <property type="match status" value="1"/>
</dbReference>
<dbReference type="GO" id="GO:0008270">
    <property type="term" value="F:zinc ion binding"/>
    <property type="evidence" value="ECO:0007669"/>
    <property type="project" value="UniProtKB-KW"/>
</dbReference>
<evidence type="ECO:0000256" key="13">
    <source>
        <dbReference type="SAM" id="MobiDB-lite"/>
    </source>
</evidence>
<dbReference type="PROSITE" id="PS00028">
    <property type="entry name" value="ZINC_FINGER_C2H2_1"/>
    <property type="match status" value="10"/>
</dbReference>
<evidence type="ECO:0000256" key="5">
    <source>
        <dbReference type="ARBA" id="ARBA00022737"/>
    </source>
</evidence>
<proteinExistence type="inferred from homology"/>
<dbReference type="GO" id="GO:0005634">
    <property type="term" value="C:nucleus"/>
    <property type="evidence" value="ECO:0007669"/>
    <property type="project" value="UniProtKB-SubCell"/>
</dbReference>
<dbReference type="CTD" id="9422"/>
<organism evidence="15 16">
    <name type="scientific">Chrysochloris asiatica</name>
    <name type="common">Cape golden mole</name>
    <dbReference type="NCBI Taxonomy" id="185453"/>
    <lineage>
        <taxon>Eukaryota</taxon>
        <taxon>Metazoa</taxon>
        <taxon>Chordata</taxon>
        <taxon>Craniata</taxon>
        <taxon>Vertebrata</taxon>
        <taxon>Euteleostomi</taxon>
        <taxon>Mammalia</taxon>
        <taxon>Eutheria</taxon>
        <taxon>Afrotheria</taxon>
        <taxon>Chrysochloridae</taxon>
        <taxon>Chrysochlorinae</taxon>
        <taxon>Chrysochloris</taxon>
    </lineage>
</organism>
<evidence type="ECO:0000256" key="8">
    <source>
        <dbReference type="ARBA" id="ARBA00023015"/>
    </source>
</evidence>
<feature type="domain" description="C2H2-type" evidence="14">
    <location>
        <begin position="367"/>
        <end position="394"/>
    </location>
</feature>
<dbReference type="FunFam" id="3.30.160.60:FF:000638">
    <property type="entry name" value="Zinc finger protein 184"/>
    <property type="match status" value="1"/>
</dbReference>
<evidence type="ECO:0000313" key="16">
    <source>
        <dbReference type="RefSeq" id="XP_006878287.1"/>
    </source>
</evidence>
<keyword evidence="4" id="KW-0479">Metal-binding</keyword>
<feature type="domain" description="C2H2-type" evidence="14">
    <location>
        <begin position="283"/>
        <end position="310"/>
    </location>
</feature>
<dbReference type="AlphaFoldDB" id="A0A9B0U9D2"/>
<dbReference type="SMART" id="SM00355">
    <property type="entry name" value="ZnF_C2H2"/>
    <property type="match status" value="10"/>
</dbReference>
<keyword evidence="6 12" id="KW-0863">Zinc-finger</keyword>
<evidence type="ECO:0000256" key="2">
    <source>
        <dbReference type="ARBA" id="ARBA00004123"/>
    </source>
</evidence>
<dbReference type="FunFam" id="3.30.160.60:FF:000295">
    <property type="entry name" value="zinc finger protein 19"/>
    <property type="match status" value="1"/>
</dbReference>
<feature type="domain" description="C2H2-type" evidence="14">
    <location>
        <begin position="227"/>
        <end position="254"/>
    </location>
</feature>
<dbReference type="GO" id="GO:0000978">
    <property type="term" value="F:RNA polymerase II cis-regulatory region sequence-specific DNA binding"/>
    <property type="evidence" value="ECO:0007669"/>
    <property type="project" value="TreeGrafter"/>
</dbReference>
<feature type="domain" description="C2H2-type" evidence="14">
    <location>
        <begin position="255"/>
        <end position="282"/>
    </location>
</feature>
<dbReference type="FunFam" id="3.30.160.60:FF:000561">
    <property type="entry name" value="Zinc finger protein 30 homolog"/>
    <property type="match status" value="1"/>
</dbReference>
<feature type="domain" description="C2H2-type" evidence="14">
    <location>
        <begin position="311"/>
        <end position="338"/>
    </location>
</feature>
<feature type="domain" description="C2H2-type" evidence="14">
    <location>
        <begin position="479"/>
        <end position="506"/>
    </location>
</feature>
<evidence type="ECO:0000256" key="4">
    <source>
        <dbReference type="ARBA" id="ARBA00022723"/>
    </source>
</evidence>
<evidence type="ECO:0000313" key="15">
    <source>
        <dbReference type="Proteomes" id="UP000504623"/>
    </source>
</evidence>
<feature type="domain" description="C2H2-type" evidence="14">
    <location>
        <begin position="339"/>
        <end position="366"/>
    </location>
</feature>
<dbReference type="Pfam" id="PF00096">
    <property type="entry name" value="zf-C2H2"/>
    <property type="match status" value="10"/>
</dbReference>
<dbReference type="PANTHER" id="PTHR23226">
    <property type="entry name" value="ZINC FINGER AND SCAN DOMAIN-CONTAINING"/>
    <property type="match status" value="1"/>
</dbReference>
<dbReference type="RefSeq" id="XP_006878287.1">
    <property type="nucleotide sequence ID" value="XM_006878225.1"/>
</dbReference>
<evidence type="ECO:0000256" key="3">
    <source>
        <dbReference type="ARBA" id="ARBA00006991"/>
    </source>
</evidence>